<comment type="caution">
    <text evidence="1">The sequence shown here is derived from an EMBL/GenBank/DDBJ whole genome shotgun (WGS) entry which is preliminary data.</text>
</comment>
<proteinExistence type="predicted"/>
<sequence>MATNDIRLQKANEVNDKLNQCYLELERDPGLKGLLIYNLSKKEPSGARYLNKLTAFEGPDPETRLLLKQNAQRWTNDPATFTSTGFDVLPNHGDHPVVHVARQCLWLERQDAKATMLRRAYRVVFSRLQKRYDARLEDLVQPLTDIHNFQWSTDQVKAKLNRLLESGSRLECWIEDICTGAIFYMGSSVANEVWEHSIPKRGENYNAAMRHLESIDFMSKAERYTAMGKAILDQMLCDAEWHFRAAVTPHNISKHDTNSSSHLLLTGLDFVRAQWAQGLPVHTPPALANMEGTLFYNPFASTSNAYAIQ</sequence>
<evidence type="ECO:0000313" key="2">
    <source>
        <dbReference type="Proteomes" id="UP001345013"/>
    </source>
</evidence>
<name>A0ABR0JX99_9EURO</name>
<organism evidence="1 2">
    <name type="scientific">Lithohypha guttulata</name>
    <dbReference type="NCBI Taxonomy" id="1690604"/>
    <lineage>
        <taxon>Eukaryota</taxon>
        <taxon>Fungi</taxon>
        <taxon>Dikarya</taxon>
        <taxon>Ascomycota</taxon>
        <taxon>Pezizomycotina</taxon>
        <taxon>Eurotiomycetes</taxon>
        <taxon>Chaetothyriomycetidae</taxon>
        <taxon>Chaetothyriales</taxon>
        <taxon>Trichomeriaceae</taxon>
        <taxon>Lithohypha</taxon>
    </lineage>
</organism>
<reference evidence="1 2" key="1">
    <citation type="submission" date="2023-08" db="EMBL/GenBank/DDBJ databases">
        <title>Black Yeasts Isolated from many extreme environments.</title>
        <authorList>
            <person name="Coleine C."/>
            <person name="Stajich J.E."/>
            <person name="Selbmann L."/>
        </authorList>
    </citation>
    <scope>NUCLEOTIDE SEQUENCE [LARGE SCALE GENOMIC DNA]</scope>
    <source>
        <strain evidence="1 2">CCFEE 5885</strain>
    </source>
</reference>
<dbReference type="Proteomes" id="UP001345013">
    <property type="component" value="Unassembled WGS sequence"/>
</dbReference>
<accession>A0ABR0JX99</accession>
<gene>
    <name evidence="1" type="ORF">LTR24_009415</name>
</gene>
<keyword evidence="2" id="KW-1185">Reference proteome</keyword>
<protein>
    <submittedName>
        <fullName evidence="1">Uncharacterized protein</fullName>
    </submittedName>
</protein>
<evidence type="ECO:0000313" key="1">
    <source>
        <dbReference type="EMBL" id="KAK5077684.1"/>
    </source>
</evidence>
<dbReference type="EMBL" id="JAVRRG010000205">
    <property type="protein sequence ID" value="KAK5077684.1"/>
    <property type="molecule type" value="Genomic_DNA"/>
</dbReference>